<protein>
    <submittedName>
        <fullName evidence="1">Uncharacterized protein</fullName>
    </submittedName>
</protein>
<dbReference type="AlphaFoldDB" id="A0A699T5W6"/>
<name>A0A699T5W6_TANCI</name>
<evidence type="ECO:0000313" key="1">
    <source>
        <dbReference type="EMBL" id="GFD05190.1"/>
    </source>
</evidence>
<sequence>NFLENKPNVAGIEPKWLFDIDTLTKSMNYQPVVAGSQPNNNADLQNTDDDVADATFDVKEHENAVHVFANGSDNFNTASPFVNAVSLNFGIDGKSSFVDPFKYLDDLDMPELEDIIYSDDEEDVGTEAKLSNLETNIPVSPIPTTRVHKDHPVN</sequence>
<proteinExistence type="predicted"/>
<gene>
    <name evidence="1" type="ORF">Tci_877159</name>
</gene>
<accession>A0A699T5W6</accession>
<organism evidence="1">
    <name type="scientific">Tanacetum cinerariifolium</name>
    <name type="common">Dalmatian daisy</name>
    <name type="synonym">Chrysanthemum cinerariifolium</name>
    <dbReference type="NCBI Taxonomy" id="118510"/>
    <lineage>
        <taxon>Eukaryota</taxon>
        <taxon>Viridiplantae</taxon>
        <taxon>Streptophyta</taxon>
        <taxon>Embryophyta</taxon>
        <taxon>Tracheophyta</taxon>
        <taxon>Spermatophyta</taxon>
        <taxon>Magnoliopsida</taxon>
        <taxon>eudicotyledons</taxon>
        <taxon>Gunneridae</taxon>
        <taxon>Pentapetalae</taxon>
        <taxon>asterids</taxon>
        <taxon>campanulids</taxon>
        <taxon>Asterales</taxon>
        <taxon>Asteraceae</taxon>
        <taxon>Asteroideae</taxon>
        <taxon>Anthemideae</taxon>
        <taxon>Anthemidinae</taxon>
        <taxon>Tanacetum</taxon>
    </lineage>
</organism>
<reference evidence="1" key="1">
    <citation type="journal article" date="2019" name="Sci. Rep.">
        <title>Draft genome of Tanacetum cinerariifolium, the natural source of mosquito coil.</title>
        <authorList>
            <person name="Yamashiro T."/>
            <person name="Shiraishi A."/>
            <person name="Satake H."/>
            <person name="Nakayama K."/>
        </authorList>
    </citation>
    <scope>NUCLEOTIDE SEQUENCE</scope>
</reference>
<feature type="non-terminal residue" evidence="1">
    <location>
        <position position="1"/>
    </location>
</feature>
<feature type="non-terminal residue" evidence="1">
    <location>
        <position position="154"/>
    </location>
</feature>
<dbReference type="EMBL" id="BKCJ011216658">
    <property type="protein sequence ID" value="GFD05190.1"/>
    <property type="molecule type" value="Genomic_DNA"/>
</dbReference>
<comment type="caution">
    <text evidence="1">The sequence shown here is derived from an EMBL/GenBank/DDBJ whole genome shotgun (WGS) entry which is preliminary data.</text>
</comment>